<dbReference type="SUPFAM" id="SSF48371">
    <property type="entry name" value="ARM repeat"/>
    <property type="match status" value="1"/>
</dbReference>
<dbReference type="Gene3D" id="1.25.40.180">
    <property type="match status" value="1"/>
</dbReference>
<reference evidence="9" key="4">
    <citation type="submission" date="2025-09" db="UniProtKB">
        <authorList>
            <consortium name="Ensembl"/>
        </authorList>
    </citation>
    <scope>IDENTIFICATION</scope>
    <source>
        <strain evidence="9">HNI</strain>
    </source>
</reference>
<dbReference type="Ensembl" id="ENSORLT00020007794.1">
    <property type="protein sequence ID" value="ENSORLP00020004537.1"/>
    <property type="gene ID" value="ENSORLG00020005385.1"/>
</dbReference>
<dbReference type="Pfam" id="PF02854">
    <property type="entry name" value="MIF4G"/>
    <property type="match status" value="1"/>
</dbReference>
<name>A0A3P9K830_ORYLA</name>
<dbReference type="InterPro" id="IPR003890">
    <property type="entry name" value="MIF4G-like_typ-3"/>
</dbReference>
<proteinExistence type="inferred from homology"/>
<dbReference type="GO" id="GO:0003723">
    <property type="term" value="F:RNA binding"/>
    <property type="evidence" value="ECO:0007669"/>
    <property type="project" value="InterPro"/>
</dbReference>
<feature type="compositionally biased region" description="Polar residues" evidence="7">
    <location>
        <begin position="71"/>
        <end position="84"/>
    </location>
</feature>
<sequence length="605" mass="68256">MENSSVASASSEAGSTRSQEIEELERFIDSYVLEYQVQGLLGDKADAELDLDSGDKMPQWTEDCFDKRDGSWTSSQGRGSSKPNGNKDGSFDILGTDIWAANSMDSRGGAGWDVQPEKLDFSHFHRKHLRGTPKHLPHIDREGMNKNKFVEEDGIDMNDIERFLPHLCSVFPPFPNDAEIAHTKKLFRRKTHPQQIQQQSPQLQWDRTQQQYPNQPQQTLTEPGENRHSRPPRQYQGGQRTAGPSHGYSQNRHHYQKGQGQGPTNAPWEKGVPPRATKDTENVKVDDKQIRPLKQNDSSRSTNDSARPDSTHSTDPLPDLIVRKECPNPQRGGKTSEGQSEQPKVSLLQSSKERLRGRLKDKEEAQVEKSQSGSQSLDRLVDLLNNMRSNSSGVEQQLASFMEEAQCSAQSEESLAQVVSTIYSKAVSDRSFAATAAKLCDKMALFMVEGTKFRSLLLNRLQKDFCRRGEIQQSDVEQWLGFITFLCEVFGTMRSSSGEPFRVLVCPIYTCLRELLQSTDVKEDAVLCCSMELQSMGHLLEEQLPEMMTELLATVRDKMLCPAESELTRSLLMEVIELHAHSWSPLEALTTQYYNRTIQKLTTSA</sequence>
<comment type="subcellular location">
    <subcellularLocation>
        <location evidence="1">Cytoplasm</location>
        <location evidence="1">Perinuclear region</location>
    </subcellularLocation>
</comment>
<feature type="compositionally biased region" description="Basic and acidic residues" evidence="7">
    <location>
        <begin position="276"/>
        <end position="290"/>
    </location>
</feature>
<keyword evidence="2" id="KW-0963">Cytoplasm</keyword>
<feature type="compositionally biased region" description="Low complexity" evidence="7">
    <location>
        <begin position="194"/>
        <end position="218"/>
    </location>
</feature>
<comment type="similarity">
    <text evidence="5">Belongs to the CTIF family.</text>
</comment>
<dbReference type="SMART" id="SM00543">
    <property type="entry name" value="MIF4G"/>
    <property type="match status" value="1"/>
</dbReference>
<reference key="1">
    <citation type="journal article" date="2007" name="Nature">
        <title>The medaka draft genome and insights into vertebrate genome evolution.</title>
        <authorList>
            <person name="Kasahara M."/>
            <person name="Naruse K."/>
            <person name="Sasaki S."/>
            <person name="Nakatani Y."/>
            <person name="Qu W."/>
            <person name="Ahsan B."/>
            <person name="Yamada T."/>
            <person name="Nagayasu Y."/>
            <person name="Doi K."/>
            <person name="Kasai Y."/>
            <person name="Jindo T."/>
            <person name="Kobayashi D."/>
            <person name="Shimada A."/>
            <person name="Toyoda A."/>
            <person name="Kuroki Y."/>
            <person name="Fujiyama A."/>
            <person name="Sasaki T."/>
            <person name="Shimizu A."/>
            <person name="Asakawa S."/>
            <person name="Shimizu N."/>
            <person name="Hashimoto S."/>
            <person name="Yang J."/>
            <person name="Lee Y."/>
            <person name="Matsushima K."/>
            <person name="Sugano S."/>
            <person name="Sakaizumi M."/>
            <person name="Narita T."/>
            <person name="Ohishi K."/>
            <person name="Haga S."/>
            <person name="Ohta F."/>
            <person name="Nomoto H."/>
            <person name="Nogata K."/>
            <person name="Morishita T."/>
            <person name="Endo T."/>
            <person name="Shin-I T."/>
            <person name="Takeda H."/>
            <person name="Morishita S."/>
            <person name="Kohara Y."/>
        </authorList>
    </citation>
    <scope>NUCLEOTIDE SEQUENCE [LARGE SCALE GENOMIC DNA]</scope>
    <source>
        <strain>Hd-rR</strain>
    </source>
</reference>
<feature type="compositionally biased region" description="Basic and acidic residues" evidence="7">
    <location>
        <begin position="351"/>
        <end position="367"/>
    </location>
</feature>
<evidence type="ECO:0000256" key="4">
    <source>
        <dbReference type="ARBA" id="ARBA00023161"/>
    </source>
</evidence>
<evidence type="ECO:0000256" key="5">
    <source>
        <dbReference type="ARBA" id="ARBA00061426"/>
    </source>
</evidence>
<reference evidence="9" key="3">
    <citation type="submission" date="2025-08" db="UniProtKB">
        <authorList>
            <consortium name="Ensembl"/>
        </authorList>
    </citation>
    <scope>IDENTIFICATION</scope>
    <source>
        <strain evidence="9">HNI</strain>
    </source>
</reference>
<evidence type="ECO:0000259" key="8">
    <source>
        <dbReference type="SMART" id="SM00543"/>
    </source>
</evidence>
<evidence type="ECO:0000256" key="3">
    <source>
        <dbReference type="ARBA" id="ARBA00022845"/>
    </source>
</evidence>
<evidence type="ECO:0000313" key="9">
    <source>
        <dbReference type="Ensembl" id="ENSORLP00020004537.1"/>
    </source>
</evidence>
<dbReference type="FunFam" id="1.25.40.180:FF:000019">
    <property type="entry name" value="CBP80/20-dependent translation initiation factor isoform X2"/>
    <property type="match status" value="1"/>
</dbReference>
<feature type="region of interest" description="Disordered" evidence="7">
    <location>
        <begin position="188"/>
        <end position="375"/>
    </location>
</feature>
<evidence type="ECO:0000256" key="2">
    <source>
        <dbReference type="ARBA" id="ARBA00022490"/>
    </source>
</evidence>
<dbReference type="GO" id="GO:0006417">
    <property type="term" value="P:regulation of translation"/>
    <property type="evidence" value="ECO:0007669"/>
    <property type="project" value="UniProtKB-KW"/>
</dbReference>
<reference evidence="9 10" key="2">
    <citation type="submission" date="2017-04" db="EMBL/GenBank/DDBJ databases">
        <title>CpG methylation of centromeres and impact of large insertions on vertebrate speciation.</title>
        <authorList>
            <person name="Ichikawa K."/>
            <person name="Yoshimura J."/>
            <person name="Morishita S."/>
        </authorList>
    </citation>
    <scope>NUCLEOTIDE SEQUENCE</scope>
    <source>
        <strain evidence="9 10">HNI</strain>
    </source>
</reference>
<feature type="domain" description="MIF4G" evidence="8">
    <location>
        <begin position="377"/>
        <end position="582"/>
    </location>
</feature>
<feature type="region of interest" description="Disordered" evidence="7">
    <location>
        <begin position="49"/>
        <end position="89"/>
    </location>
</feature>
<feature type="compositionally biased region" description="Polar residues" evidence="7">
    <location>
        <begin position="295"/>
        <end position="305"/>
    </location>
</feature>
<evidence type="ECO:0000256" key="1">
    <source>
        <dbReference type="ARBA" id="ARBA00004556"/>
    </source>
</evidence>
<evidence type="ECO:0000256" key="6">
    <source>
        <dbReference type="ARBA" id="ARBA00074443"/>
    </source>
</evidence>
<keyword evidence="4" id="KW-0866">Nonsense-mediated mRNA decay</keyword>
<protein>
    <recommendedName>
        <fullName evidence="6">CBP80/20-dependent translation initiation factor</fullName>
    </recommendedName>
</protein>
<dbReference type="PANTHER" id="PTHR23254">
    <property type="entry name" value="EIF4G DOMAIN PROTEIN"/>
    <property type="match status" value="1"/>
</dbReference>
<dbReference type="InterPro" id="IPR016024">
    <property type="entry name" value="ARM-type_fold"/>
</dbReference>
<dbReference type="InterPro" id="IPR051367">
    <property type="entry name" value="mRNA_TranslReg/HistoneTransl"/>
</dbReference>
<dbReference type="AlphaFoldDB" id="A0A3P9K830"/>
<dbReference type="GO" id="GO:0000184">
    <property type="term" value="P:nuclear-transcribed mRNA catabolic process, nonsense-mediated decay"/>
    <property type="evidence" value="ECO:0007669"/>
    <property type="project" value="UniProtKB-KW"/>
</dbReference>
<dbReference type="Proteomes" id="UP000265180">
    <property type="component" value="Chromosome 12"/>
</dbReference>
<dbReference type="GO" id="GO:0048471">
    <property type="term" value="C:perinuclear region of cytoplasm"/>
    <property type="evidence" value="ECO:0007669"/>
    <property type="project" value="UniProtKB-SubCell"/>
</dbReference>
<evidence type="ECO:0000313" key="10">
    <source>
        <dbReference type="Proteomes" id="UP000265180"/>
    </source>
</evidence>
<dbReference type="PANTHER" id="PTHR23254:SF16">
    <property type="entry name" value="CBP80_20-DEPENDENT TRANSLATION INITIATION FACTOR"/>
    <property type="match status" value="1"/>
</dbReference>
<keyword evidence="3" id="KW-0810">Translation regulation</keyword>
<organism evidence="9 10">
    <name type="scientific">Oryzias latipes</name>
    <name type="common">Japanese rice fish</name>
    <name type="synonym">Japanese killifish</name>
    <dbReference type="NCBI Taxonomy" id="8090"/>
    <lineage>
        <taxon>Eukaryota</taxon>
        <taxon>Metazoa</taxon>
        <taxon>Chordata</taxon>
        <taxon>Craniata</taxon>
        <taxon>Vertebrata</taxon>
        <taxon>Euteleostomi</taxon>
        <taxon>Actinopterygii</taxon>
        <taxon>Neopterygii</taxon>
        <taxon>Teleostei</taxon>
        <taxon>Neoteleostei</taxon>
        <taxon>Acanthomorphata</taxon>
        <taxon>Ovalentaria</taxon>
        <taxon>Atherinomorphae</taxon>
        <taxon>Beloniformes</taxon>
        <taxon>Adrianichthyidae</taxon>
        <taxon>Oryziinae</taxon>
        <taxon>Oryzias</taxon>
    </lineage>
</organism>
<feature type="compositionally biased region" description="Polar residues" evidence="7">
    <location>
        <begin position="336"/>
        <end position="350"/>
    </location>
</feature>
<evidence type="ECO:0000256" key="7">
    <source>
        <dbReference type="SAM" id="MobiDB-lite"/>
    </source>
</evidence>
<accession>A0A3P9K830</accession>